<protein>
    <submittedName>
        <fullName evidence="2">Stage III sporulation protein AE</fullName>
    </submittedName>
</protein>
<accession>A0A140LC92</accession>
<evidence type="ECO:0000313" key="2">
    <source>
        <dbReference type="EMBL" id="KXG78167.1"/>
    </source>
</evidence>
<name>A0A140LC92_9FIRM</name>
<evidence type="ECO:0000256" key="1">
    <source>
        <dbReference type="SAM" id="SignalP"/>
    </source>
</evidence>
<dbReference type="FunCoup" id="A0A140LC92">
    <property type="interactions" value="61"/>
</dbReference>
<proteinExistence type="predicted"/>
<dbReference type="InterPro" id="IPR014194">
    <property type="entry name" value="Spore_III_AE"/>
</dbReference>
<feature type="signal peptide" evidence="1">
    <location>
        <begin position="1"/>
        <end position="21"/>
    </location>
</feature>
<dbReference type="OrthoDB" id="1706761at2"/>
<dbReference type="AlphaFoldDB" id="A0A140LC92"/>
<dbReference type="NCBIfam" id="TIGR02829">
    <property type="entry name" value="spore_III_AE"/>
    <property type="match status" value="1"/>
</dbReference>
<dbReference type="STRING" id="520764.AN618_05590"/>
<dbReference type="Proteomes" id="UP000070427">
    <property type="component" value="Unassembled WGS sequence"/>
</dbReference>
<reference evidence="2 3" key="1">
    <citation type="submission" date="2015-12" db="EMBL/GenBank/DDBJ databases">
        <title>Draft genome sequnece of Fervidicola ferrireducens strain Y170.</title>
        <authorList>
            <person name="Patel B.K."/>
        </authorList>
    </citation>
    <scope>NUCLEOTIDE SEQUENCE [LARGE SCALE GENOMIC DNA]</scope>
    <source>
        <strain evidence="2 3">Y170</strain>
    </source>
</reference>
<evidence type="ECO:0000313" key="3">
    <source>
        <dbReference type="Proteomes" id="UP000070427"/>
    </source>
</evidence>
<dbReference type="InParanoid" id="A0A140LC92"/>
<gene>
    <name evidence="2" type="primary">spoIIIAE</name>
    <name evidence="2" type="ORF">AN618_05590</name>
</gene>
<keyword evidence="1" id="KW-0732">Signal</keyword>
<feature type="chain" id="PRO_5007491635" evidence="1">
    <location>
        <begin position="22"/>
        <end position="382"/>
    </location>
</feature>
<organism evidence="2 3">
    <name type="scientific">Fervidicola ferrireducens</name>
    <dbReference type="NCBI Taxonomy" id="520764"/>
    <lineage>
        <taxon>Bacteria</taxon>
        <taxon>Bacillati</taxon>
        <taxon>Bacillota</taxon>
        <taxon>Clostridia</taxon>
        <taxon>Thermosediminibacterales</taxon>
        <taxon>Thermosediminibacteraceae</taxon>
        <taxon>Fervidicola</taxon>
    </lineage>
</organism>
<dbReference type="Pfam" id="PF09546">
    <property type="entry name" value="Spore_III_AE"/>
    <property type="match status" value="1"/>
</dbReference>
<keyword evidence="3" id="KW-1185">Reference proteome</keyword>
<dbReference type="EMBL" id="LOED01000004">
    <property type="protein sequence ID" value="KXG78167.1"/>
    <property type="molecule type" value="Genomic_DNA"/>
</dbReference>
<comment type="caution">
    <text evidence="2">The sequence shown here is derived from an EMBL/GenBank/DDBJ whole genome shotgun (WGS) entry which is preliminary data.</text>
</comment>
<sequence length="382" mass="41896">MKKFLLCLLVVLLITSPLSLAADDIENQLEDLNIEEIDDFINDFNREYGSYFPLGDLKDLINSLRKNQKIDFKSLFEGIMRYVFHEITANYSLLVKLIALSVICAVLKNLHHGFEKDNIGKMAYSAVLFVLVIIAIQSFTIAIETGQEAINKMVSFVQAIMPTVFTLLAAVGGMTSVSVFNPLIFMGITAASTWIKDIILPVIFFISVLSLVNNITDSFHVSQLAHLLRQVCVFLMGLFLSVFLGIMVVQGATAATVDGITIRMAKFASKNFMPIVGGIFSDALDAVVGYSLILKNAIGLIGLLTLFLITIFPVIKILSIIFIYRLSAAIIQPVGEDSIVKCLNDIGNSLTLIFISVASVAMMFFIAITIVLASGNLSIMLR</sequence>